<protein>
    <recommendedName>
        <fullName evidence="7">Protein kinase domain-containing protein</fullName>
    </recommendedName>
</protein>
<evidence type="ECO:0000259" key="7">
    <source>
        <dbReference type="PROSITE" id="PS50011"/>
    </source>
</evidence>
<keyword evidence="2" id="KW-0547">Nucleotide-binding</keyword>
<keyword evidence="6" id="KW-0472">Membrane</keyword>
<evidence type="ECO:0000256" key="1">
    <source>
        <dbReference type="ARBA" id="ARBA00022679"/>
    </source>
</evidence>
<evidence type="ECO:0000256" key="5">
    <source>
        <dbReference type="ARBA" id="ARBA00023170"/>
    </source>
</evidence>
<keyword evidence="4" id="KW-0067">ATP-binding</keyword>
<feature type="transmembrane region" description="Helical" evidence="6">
    <location>
        <begin position="385"/>
        <end position="408"/>
    </location>
</feature>
<dbReference type="PROSITE" id="PS50077">
    <property type="entry name" value="HEAT_REPEAT"/>
    <property type="match status" value="1"/>
</dbReference>
<evidence type="ECO:0000313" key="9">
    <source>
        <dbReference type="Proteomes" id="UP001499852"/>
    </source>
</evidence>
<evidence type="ECO:0000256" key="2">
    <source>
        <dbReference type="ARBA" id="ARBA00022741"/>
    </source>
</evidence>
<evidence type="ECO:0000313" key="8">
    <source>
        <dbReference type="EMBL" id="GAA5147000.1"/>
    </source>
</evidence>
<dbReference type="SUPFAM" id="SSF56112">
    <property type="entry name" value="Protein kinase-like (PK-like)"/>
    <property type="match status" value="1"/>
</dbReference>
<dbReference type="InterPro" id="IPR021133">
    <property type="entry name" value="HEAT_type_2"/>
</dbReference>
<dbReference type="PROSITE" id="PS50011">
    <property type="entry name" value="PROTEIN_KINASE_DOM"/>
    <property type="match status" value="1"/>
</dbReference>
<dbReference type="Pfam" id="PF00069">
    <property type="entry name" value="Pkinase"/>
    <property type="match status" value="1"/>
</dbReference>
<dbReference type="Pfam" id="PF13646">
    <property type="entry name" value="HEAT_2"/>
    <property type="match status" value="1"/>
</dbReference>
<feature type="domain" description="Protein kinase" evidence="7">
    <location>
        <begin position="5"/>
        <end position="260"/>
    </location>
</feature>
<keyword evidence="5" id="KW-0675">Receptor</keyword>
<keyword evidence="1" id="KW-0808">Transferase</keyword>
<keyword evidence="3" id="KW-0418">Kinase</keyword>
<dbReference type="PANTHER" id="PTHR43289:SF6">
    <property type="entry name" value="SERINE_THREONINE-PROTEIN KINASE NEKL-3"/>
    <property type="match status" value="1"/>
</dbReference>
<dbReference type="InterPro" id="IPR011009">
    <property type="entry name" value="Kinase-like_dom_sf"/>
</dbReference>
<dbReference type="InterPro" id="IPR008979">
    <property type="entry name" value="Galactose-bd-like_sf"/>
</dbReference>
<organism evidence="8 9">
    <name type="scientific">Prosthecobacter algae</name>
    <dbReference type="NCBI Taxonomy" id="1144682"/>
    <lineage>
        <taxon>Bacteria</taxon>
        <taxon>Pseudomonadati</taxon>
        <taxon>Verrucomicrobiota</taxon>
        <taxon>Verrucomicrobiia</taxon>
        <taxon>Verrucomicrobiales</taxon>
        <taxon>Verrucomicrobiaceae</taxon>
        <taxon>Prosthecobacter</taxon>
    </lineage>
</organism>
<dbReference type="SUPFAM" id="SSF48371">
    <property type="entry name" value="ARM repeat"/>
    <property type="match status" value="1"/>
</dbReference>
<evidence type="ECO:0000256" key="4">
    <source>
        <dbReference type="ARBA" id="ARBA00022840"/>
    </source>
</evidence>
<dbReference type="InterPro" id="IPR000719">
    <property type="entry name" value="Prot_kinase_dom"/>
</dbReference>
<dbReference type="SMART" id="SM00220">
    <property type="entry name" value="S_TKc"/>
    <property type="match status" value="1"/>
</dbReference>
<dbReference type="InterPro" id="IPR016024">
    <property type="entry name" value="ARM-type_fold"/>
</dbReference>
<keyword evidence="9" id="KW-1185">Reference proteome</keyword>
<dbReference type="Gene3D" id="1.25.10.10">
    <property type="entry name" value="Leucine-rich Repeat Variant"/>
    <property type="match status" value="1"/>
</dbReference>
<dbReference type="EMBL" id="BAABIA010000009">
    <property type="protein sequence ID" value="GAA5147000.1"/>
    <property type="molecule type" value="Genomic_DNA"/>
</dbReference>
<accession>A0ABP9PK22</accession>
<dbReference type="SUPFAM" id="SSF49785">
    <property type="entry name" value="Galactose-binding domain-like"/>
    <property type="match status" value="1"/>
</dbReference>
<dbReference type="Gene3D" id="1.10.510.10">
    <property type="entry name" value="Transferase(Phosphotransferase) domain 1"/>
    <property type="match status" value="1"/>
</dbReference>
<dbReference type="PROSITE" id="PS00108">
    <property type="entry name" value="PROTEIN_KINASE_ST"/>
    <property type="match status" value="1"/>
</dbReference>
<keyword evidence="6" id="KW-0812">Transmembrane</keyword>
<dbReference type="InterPro" id="IPR008271">
    <property type="entry name" value="Ser/Thr_kinase_AS"/>
</dbReference>
<dbReference type="PANTHER" id="PTHR43289">
    <property type="entry name" value="MITOGEN-ACTIVATED PROTEIN KINASE KINASE KINASE 20-RELATED"/>
    <property type="match status" value="1"/>
</dbReference>
<keyword evidence="6" id="KW-1133">Transmembrane helix</keyword>
<evidence type="ECO:0000256" key="6">
    <source>
        <dbReference type="SAM" id="Phobius"/>
    </source>
</evidence>
<evidence type="ECO:0000256" key="3">
    <source>
        <dbReference type="ARBA" id="ARBA00022777"/>
    </source>
</evidence>
<dbReference type="CDD" id="cd14014">
    <property type="entry name" value="STKc_PknB_like"/>
    <property type="match status" value="1"/>
</dbReference>
<dbReference type="RefSeq" id="WP_345738278.1">
    <property type="nucleotide sequence ID" value="NZ_BAABIA010000009.1"/>
</dbReference>
<name>A0ABP9PK22_9BACT</name>
<comment type="caution">
    <text evidence="8">The sequence shown here is derived from an EMBL/GenBank/DDBJ whole genome shotgun (WGS) entry which is preliminary data.</text>
</comment>
<dbReference type="Gene3D" id="3.30.200.20">
    <property type="entry name" value="Phosphorylase Kinase, domain 1"/>
    <property type="match status" value="1"/>
</dbReference>
<dbReference type="Gene3D" id="2.60.120.260">
    <property type="entry name" value="Galactose-binding domain-like"/>
    <property type="match status" value="1"/>
</dbReference>
<reference evidence="9" key="1">
    <citation type="journal article" date="2019" name="Int. J. Syst. Evol. Microbiol.">
        <title>The Global Catalogue of Microorganisms (GCM) 10K type strain sequencing project: providing services to taxonomists for standard genome sequencing and annotation.</title>
        <authorList>
            <consortium name="The Broad Institute Genomics Platform"/>
            <consortium name="The Broad Institute Genome Sequencing Center for Infectious Disease"/>
            <person name="Wu L."/>
            <person name="Ma J."/>
        </authorList>
    </citation>
    <scope>NUCLEOTIDE SEQUENCE [LARGE SCALE GENOMIC DNA]</scope>
    <source>
        <strain evidence="9">JCM 18053</strain>
    </source>
</reference>
<dbReference type="InterPro" id="IPR011989">
    <property type="entry name" value="ARM-like"/>
</dbReference>
<proteinExistence type="predicted"/>
<dbReference type="Proteomes" id="UP001499852">
    <property type="component" value="Unassembled WGS sequence"/>
</dbReference>
<gene>
    <name evidence="8" type="ORF">GCM10023213_41000</name>
</gene>
<sequence length="865" mass="94391">MNDRYQIISTLASGGTGSILQAWDKSQNRDVAIKRLHTNTANKDSLLREARALYALRHPGIVTVLEYGSDDEGAYLVIELIKGETLDHRLIHGPLHIPSFKALVTQTLEAISAAHDAGLIHRDLKPENIMLPWNRDGHFEIRLIDFGLSQMLPPEGASQDSMQGSVHYMAPEQFGSGRVDVRTDLYALGCIYYQALSGQLPFPGEEKIQVITAHLYPPKAPLAELRPDLSDELCAWVEQLICVQPAGRPASAAQALASFRKIAGNLQIHTASAIEPEVSAVMILEEEEMPAALSVAEEEEEEAALLAAPEESPEIMAPDAEEEAPVSQAGPEVTQQISAVDFAEEEPPALRLPPQPAPAHMAIDAPTTKRPPIPGHGKSRPRRKLGLHVIIAAFVGIIALQFAIISYFKFAGREEREQRFAQLAASEHPQGSDLDTKLLLDNVEANATRDQAAQTLTRLTGGSYIDELILDRLGNMGGHSATARMVEVVGRRRSAGAFPIVLPLAEDSRREVRQAAWGALGRITSATELPKLLELALRSQGSDEEMIEKNLVAAVEGADDRALATTQLLKAYRGSSKGKSRVMLFNVLTRVGGEGVVELVNEAIADPAQDVRLAAITVLSKYPTHEPLQAITSRFPQETDLTCRVFLLLAARELVSKPGPSSQQSLFLHAQSLYSNANGSDEKSYVLNVFSRLIAPGTASFFETFQDETDRELTREARELGQTFRARLSRVVPVAPGDAATSLPAEKADYRPDGTLALDQNALINWNQSDDWASWLVELPTNGTYEIAIYQAHDSDQLGSYEVLLAGQTLLTTAVNTGSKTDYKGFVVGTVKVDQPGIYRLQVRPKTMPAEGELFRLQRLAIKAL</sequence>